<dbReference type="InterPro" id="IPR011674">
    <property type="entry name" value="DUF1616"/>
</dbReference>
<keyword evidence="1" id="KW-0472">Membrane</keyword>
<keyword evidence="1" id="KW-1133">Transmembrane helix</keyword>
<evidence type="ECO:0000259" key="2">
    <source>
        <dbReference type="Pfam" id="PF07760"/>
    </source>
</evidence>
<dbReference type="Pfam" id="PF07760">
    <property type="entry name" value="DUF1616"/>
    <property type="match status" value="1"/>
</dbReference>
<sequence length="162" mass="18040">MILDEEVFAVVLAVSIIGSVLGIALILRPENPEPFTAIGLLNQDCKIGEYPGNVPNGSNVDLCIYVFNNLGHTGYFKVVYKIALNETLPSNTTESPTPVLKEWRLVLAHNQSWETPVKIPVYCSTLPCRPALVFELWVHDAGSGGWVYTGRWVHLYVNVTQW</sequence>
<keyword evidence="1" id="KW-0812">Transmembrane</keyword>
<feature type="domain" description="DUF1616" evidence="2">
    <location>
        <begin position="7"/>
        <end position="120"/>
    </location>
</feature>
<organism evidence="3">
    <name type="scientific">Thermosphaera aggregans</name>
    <dbReference type="NCBI Taxonomy" id="54254"/>
    <lineage>
        <taxon>Archaea</taxon>
        <taxon>Thermoproteota</taxon>
        <taxon>Thermoprotei</taxon>
        <taxon>Desulfurococcales</taxon>
        <taxon>Desulfurococcaceae</taxon>
        <taxon>Thermosphaera</taxon>
    </lineage>
</organism>
<feature type="transmembrane region" description="Helical" evidence="1">
    <location>
        <begin position="7"/>
        <end position="27"/>
    </location>
</feature>
<protein>
    <submittedName>
        <fullName evidence="3">DUF1616 domain-containing protein</fullName>
    </submittedName>
</protein>
<reference evidence="3" key="1">
    <citation type="journal article" date="2020" name="mSystems">
        <title>Genome- and Community-Level Interaction Insights into Carbon Utilization and Element Cycling Functions of Hydrothermarchaeota in Hydrothermal Sediment.</title>
        <authorList>
            <person name="Zhou Z."/>
            <person name="Liu Y."/>
            <person name="Xu W."/>
            <person name="Pan J."/>
            <person name="Luo Z.H."/>
            <person name="Li M."/>
        </authorList>
    </citation>
    <scope>NUCLEOTIDE SEQUENCE [LARGE SCALE GENOMIC DNA]</scope>
    <source>
        <strain evidence="3">SpSt-23</strain>
    </source>
</reference>
<proteinExistence type="predicted"/>
<evidence type="ECO:0000313" key="3">
    <source>
        <dbReference type="EMBL" id="HEF87865.1"/>
    </source>
</evidence>
<dbReference type="EMBL" id="DSJT01000034">
    <property type="protein sequence ID" value="HEF87865.1"/>
    <property type="molecule type" value="Genomic_DNA"/>
</dbReference>
<dbReference type="AlphaFoldDB" id="A0A7C2FYK4"/>
<comment type="caution">
    <text evidence="3">The sequence shown here is derived from an EMBL/GenBank/DDBJ whole genome shotgun (WGS) entry which is preliminary data.</text>
</comment>
<gene>
    <name evidence="3" type="ORF">ENP55_06285</name>
</gene>
<name>A0A7C2FYK4_9CREN</name>
<accession>A0A7C2FYK4</accession>
<evidence type="ECO:0000256" key="1">
    <source>
        <dbReference type="SAM" id="Phobius"/>
    </source>
</evidence>